<dbReference type="Gene3D" id="3.30.460.10">
    <property type="entry name" value="Beta Polymerase, domain 2"/>
    <property type="match status" value="1"/>
</dbReference>
<dbReference type="InterPro" id="IPR003607">
    <property type="entry name" value="HD/PDEase_dom"/>
</dbReference>
<dbReference type="Pfam" id="PF12627">
    <property type="entry name" value="PolyA_pol_RNAbd"/>
    <property type="match status" value="1"/>
</dbReference>
<organism evidence="10 11">
    <name type="scientific">Candidatus Taylorbacteria bacterium RIFOXYD2_FULL_36_9</name>
    <dbReference type="NCBI Taxonomy" id="1802338"/>
    <lineage>
        <taxon>Bacteria</taxon>
        <taxon>Candidatus Tayloriibacteriota</taxon>
    </lineage>
</organism>
<keyword evidence="3" id="KW-0819">tRNA processing</keyword>
<dbReference type="SMART" id="SM00471">
    <property type="entry name" value="HDc"/>
    <property type="match status" value="1"/>
</dbReference>
<dbReference type="PANTHER" id="PTHR46173:SF1">
    <property type="entry name" value="CCA TRNA NUCLEOTIDYLTRANSFERASE 1, MITOCHONDRIAL"/>
    <property type="match status" value="1"/>
</dbReference>
<evidence type="ECO:0000256" key="5">
    <source>
        <dbReference type="ARBA" id="ARBA00022723"/>
    </source>
</evidence>
<accession>A0A1G2PCR6</accession>
<evidence type="ECO:0000256" key="1">
    <source>
        <dbReference type="ARBA" id="ARBA00001946"/>
    </source>
</evidence>
<dbReference type="InterPro" id="IPR043519">
    <property type="entry name" value="NT_sf"/>
</dbReference>
<dbReference type="InterPro" id="IPR002646">
    <property type="entry name" value="PolA_pol_head_dom"/>
</dbReference>
<dbReference type="GO" id="GO:0046872">
    <property type="term" value="F:metal ion binding"/>
    <property type="evidence" value="ECO:0007669"/>
    <property type="project" value="UniProtKB-KW"/>
</dbReference>
<evidence type="ECO:0000256" key="3">
    <source>
        <dbReference type="ARBA" id="ARBA00022694"/>
    </source>
</evidence>
<name>A0A1G2PCR6_9BACT</name>
<dbReference type="PANTHER" id="PTHR46173">
    <property type="entry name" value="CCA TRNA NUCLEOTIDYLTRANSFERASE 1, MITOCHONDRIAL"/>
    <property type="match status" value="1"/>
</dbReference>
<dbReference type="Pfam" id="PF01743">
    <property type="entry name" value="PolyA_pol"/>
    <property type="match status" value="1"/>
</dbReference>
<evidence type="ECO:0000256" key="8">
    <source>
        <dbReference type="RuleBase" id="RU003953"/>
    </source>
</evidence>
<dbReference type="InterPro" id="IPR032828">
    <property type="entry name" value="PolyA_RNA-bd"/>
</dbReference>
<comment type="caution">
    <text evidence="10">The sequence shown here is derived from an EMBL/GenBank/DDBJ whole genome shotgun (WGS) entry which is preliminary data.</text>
</comment>
<feature type="domain" description="HD/PDEase" evidence="9">
    <location>
        <begin position="262"/>
        <end position="376"/>
    </location>
</feature>
<evidence type="ECO:0000256" key="7">
    <source>
        <dbReference type="ARBA" id="ARBA00022842"/>
    </source>
</evidence>
<protein>
    <recommendedName>
        <fullName evidence="9">HD/PDEase domain-containing protein</fullName>
    </recommendedName>
</protein>
<dbReference type="GO" id="GO:0016779">
    <property type="term" value="F:nucleotidyltransferase activity"/>
    <property type="evidence" value="ECO:0007669"/>
    <property type="project" value="UniProtKB-KW"/>
</dbReference>
<dbReference type="GO" id="GO:0000166">
    <property type="term" value="F:nucleotide binding"/>
    <property type="evidence" value="ECO:0007669"/>
    <property type="project" value="UniProtKB-KW"/>
</dbReference>
<gene>
    <name evidence="10" type="ORF">A2541_02875</name>
</gene>
<evidence type="ECO:0000256" key="6">
    <source>
        <dbReference type="ARBA" id="ARBA00022741"/>
    </source>
</evidence>
<sequence length="503" mass="58401">MKLETYEIKKLSLPEEVITVVNTLKNKGFEAYLIGGCVRDLLLKRKPKDWDVTTDATPEEIISLFKDTFYENTYGTVGVVNEETKDETLKVIEVTPYRLEAEYSDNRRPDHVTFSKKLEDDLQRRDFTINAIALEIKEDAKNKFTGEYLDYYNGHEDLQDKIIRTVGDAHDRFTEDGLRILRAVRIATEISFKIDKNTEKAIIANVSLLKNIAKERIRDEFTKIIMSDNPMSGLILCRKMGLLPYIVPEVETTVSIEQSRSHIYDVFEHSLRSLQHCADKKYTLEMRLAALFHDIGKPTSRRKDKEQDIWTFYGHEVIGSKMTAQILAELRFPKKIIEKVAKLVRWHMFFADTEQISLSAVRRIISSVGRDNIWDLMNLRGADRMGMGRPKESPYRLRKYHSMVEEAMTDPVSVGMLKMNGQKLMEVTHETPGPKIGYILHALLEEVLENPTLNTEEYLNKRTKELVKLDALELEKLGESGKETKEKEEKKKIEDIRKKYWVK</sequence>
<dbReference type="SUPFAM" id="SSF81301">
    <property type="entry name" value="Nucleotidyltransferase"/>
    <property type="match status" value="1"/>
</dbReference>
<dbReference type="Gene3D" id="1.10.3090.10">
    <property type="entry name" value="cca-adding enzyme, domain 2"/>
    <property type="match status" value="1"/>
</dbReference>
<dbReference type="EMBL" id="MHSQ01000035">
    <property type="protein sequence ID" value="OHA46124.1"/>
    <property type="molecule type" value="Genomic_DNA"/>
</dbReference>
<keyword evidence="6" id="KW-0547">Nucleotide-binding</keyword>
<comment type="cofactor">
    <cofactor evidence="1">
        <name>Mg(2+)</name>
        <dbReference type="ChEBI" id="CHEBI:18420"/>
    </cofactor>
</comment>
<dbReference type="Proteomes" id="UP000176965">
    <property type="component" value="Unassembled WGS sequence"/>
</dbReference>
<dbReference type="GO" id="GO:0008033">
    <property type="term" value="P:tRNA processing"/>
    <property type="evidence" value="ECO:0007669"/>
    <property type="project" value="UniProtKB-KW"/>
</dbReference>
<dbReference type="AlphaFoldDB" id="A0A1G2PCR6"/>
<evidence type="ECO:0000259" key="9">
    <source>
        <dbReference type="SMART" id="SM00471"/>
    </source>
</evidence>
<dbReference type="SUPFAM" id="SSF81891">
    <property type="entry name" value="Poly A polymerase C-terminal region-like"/>
    <property type="match status" value="1"/>
</dbReference>
<proteinExistence type="inferred from homology"/>
<dbReference type="CDD" id="cd00077">
    <property type="entry name" value="HDc"/>
    <property type="match status" value="1"/>
</dbReference>
<dbReference type="NCBIfam" id="TIGR00277">
    <property type="entry name" value="HDIG"/>
    <property type="match status" value="1"/>
</dbReference>
<reference evidence="10 11" key="1">
    <citation type="journal article" date="2016" name="Nat. Commun.">
        <title>Thousands of microbial genomes shed light on interconnected biogeochemical processes in an aquifer system.</title>
        <authorList>
            <person name="Anantharaman K."/>
            <person name="Brown C.T."/>
            <person name="Hug L.A."/>
            <person name="Sharon I."/>
            <person name="Castelle C.J."/>
            <person name="Probst A.J."/>
            <person name="Thomas B.C."/>
            <person name="Singh A."/>
            <person name="Wilkins M.J."/>
            <person name="Karaoz U."/>
            <person name="Brodie E.L."/>
            <person name="Williams K.H."/>
            <person name="Hubbard S.S."/>
            <person name="Banfield J.F."/>
        </authorList>
    </citation>
    <scope>NUCLEOTIDE SEQUENCE [LARGE SCALE GENOMIC DNA]</scope>
</reference>
<dbReference type="CDD" id="cd05398">
    <property type="entry name" value="NT_ClassII-CCAase"/>
    <property type="match status" value="1"/>
</dbReference>
<keyword evidence="8" id="KW-0694">RNA-binding</keyword>
<dbReference type="InterPro" id="IPR006675">
    <property type="entry name" value="HDIG_dom"/>
</dbReference>
<evidence type="ECO:0000256" key="4">
    <source>
        <dbReference type="ARBA" id="ARBA00022695"/>
    </source>
</evidence>
<keyword evidence="2 8" id="KW-0808">Transferase</keyword>
<dbReference type="Pfam" id="PF01966">
    <property type="entry name" value="HD"/>
    <property type="match status" value="1"/>
</dbReference>
<keyword evidence="4" id="KW-0548">Nucleotidyltransferase</keyword>
<comment type="similarity">
    <text evidence="8">Belongs to the tRNA nucleotidyltransferase/poly(A) polymerase family.</text>
</comment>
<dbReference type="GO" id="GO:0000049">
    <property type="term" value="F:tRNA binding"/>
    <property type="evidence" value="ECO:0007669"/>
    <property type="project" value="TreeGrafter"/>
</dbReference>
<keyword evidence="5" id="KW-0479">Metal-binding</keyword>
<evidence type="ECO:0000313" key="11">
    <source>
        <dbReference type="Proteomes" id="UP000176965"/>
    </source>
</evidence>
<dbReference type="InterPro" id="IPR006674">
    <property type="entry name" value="HD_domain"/>
</dbReference>
<dbReference type="InterPro" id="IPR050264">
    <property type="entry name" value="Bact_CCA-adding_enz_type3_sf"/>
</dbReference>
<dbReference type="Gene3D" id="1.10.246.80">
    <property type="match status" value="1"/>
</dbReference>
<dbReference type="STRING" id="1802338.A2541_02875"/>
<evidence type="ECO:0000313" key="10">
    <source>
        <dbReference type="EMBL" id="OHA46124.1"/>
    </source>
</evidence>
<evidence type="ECO:0000256" key="2">
    <source>
        <dbReference type="ARBA" id="ARBA00022679"/>
    </source>
</evidence>
<keyword evidence="7" id="KW-0460">Magnesium</keyword>